<dbReference type="Proteomes" id="UP000054262">
    <property type="component" value="Unassembled WGS sequence"/>
</dbReference>
<dbReference type="Pfam" id="PF08241">
    <property type="entry name" value="Methyltransf_11"/>
    <property type="match status" value="1"/>
</dbReference>
<proteinExistence type="predicted"/>
<gene>
    <name evidence="2" type="ORF">MB2181_05035</name>
</gene>
<sequence>MTVSDNSRSSWEDAVKWLKSQPNKEDLVKACFYDDPLLGAAERFYNSSEWNALKEYLPAAGHVLDIGSGRGISAYAFAKDGWQVHALEPDRSNLVGAGAIKKLADESQLSIKVNQTWGEKLPFADSTFDLVYGRAVLHHANDLKQLCKEASRVLKSKGMFIFTREHVISKQEDLNAFLENHPLHNLYGGENAYLLKEYKNAILESGMNLRFVLNPMQSNINLYPNTKKDIKKKLANRLKIYSSIIPDSLLFFYGALSNAPGRLYSFVGQKK</sequence>
<dbReference type="InterPro" id="IPR013216">
    <property type="entry name" value="Methyltransf_11"/>
</dbReference>
<keyword evidence="2" id="KW-0489">Methyltransferase</keyword>
<dbReference type="Gene3D" id="3.40.50.150">
    <property type="entry name" value="Vaccinia Virus protein VP39"/>
    <property type="match status" value="1"/>
</dbReference>
<evidence type="ECO:0000313" key="2">
    <source>
        <dbReference type="EMBL" id="EAV47414.1"/>
    </source>
</evidence>
<organism evidence="2 3">
    <name type="scientific">Methylophilales bacterium HTCC2181</name>
    <dbReference type="NCBI Taxonomy" id="383631"/>
    <lineage>
        <taxon>Bacteria</taxon>
        <taxon>Pseudomonadati</taxon>
        <taxon>Pseudomonadota</taxon>
        <taxon>Betaproteobacteria</taxon>
        <taxon>Nitrosomonadales</taxon>
        <taxon>OM43 clade</taxon>
    </lineage>
</organism>
<feature type="domain" description="Methyltransferase type 11" evidence="1">
    <location>
        <begin position="64"/>
        <end position="162"/>
    </location>
</feature>
<dbReference type="SUPFAM" id="SSF53335">
    <property type="entry name" value="S-adenosyl-L-methionine-dependent methyltransferases"/>
    <property type="match status" value="1"/>
</dbReference>
<dbReference type="InterPro" id="IPR029063">
    <property type="entry name" value="SAM-dependent_MTases_sf"/>
</dbReference>
<keyword evidence="3" id="KW-1185">Reference proteome</keyword>
<keyword evidence="2" id="KW-0808">Transferase</keyword>
<dbReference type="CDD" id="cd02440">
    <property type="entry name" value="AdoMet_MTases"/>
    <property type="match status" value="1"/>
</dbReference>
<comment type="caution">
    <text evidence="2">The sequence shown here is derived from an EMBL/GenBank/DDBJ whole genome shotgun (WGS) entry which is preliminary data.</text>
</comment>
<dbReference type="AlphaFoldDB" id="A0P7A4"/>
<dbReference type="EMBL" id="AAUX01000001">
    <property type="protein sequence ID" value="EAV47414.1"/>
    <property type="molecule type" value="Genomic_DNA"/>
</dbReference>
<protein>
    <submittedName>
        <fullName evidence="2">Probable SAM-dependent methyltransferase protein</fullName>
    </submittedName>
</protein>
<dbReference type="GO" id="GO:0032259">
    <property type="term" value="P:methylation"/>
    <property type="evidence" value="ECO:0007669"/>
    <property type="project" value="UniProtKB-KW"/>
</dbReference>
<evidence type="ECO:0000313" key="3">
    <source>
        <dbReference type="Proteomes" id="UP000054262"/>
    </source>
</evidence>
<dbReference type="PANTHER" id="PTHR43591">
    <property type="entry name" value="METHYLTRANSFERASE"/>
    <property type="match status" value="1"/>
</dbReference>
<evidence type="ECO:0000259" key="1">
    <source>
        <dbReference type="Pfam" id="PF08241"/>
    </source>
</evidence>
<name>A0P7A4_9PROT</name>
<reference evidence="2 3" key="1">
    <citation type="submission" date="2006-11" db="EMBL/GenBank/DDBJ databases">
        <authorList>
            <person name="Giovannoni S."/>
            <person name="Vergin K."/>
            <person name="Ferriera S."/>
            <person name="Johnson J."/>
            <person name="Kravitz S."/>
            <person name="Beeson K."/>
            <person name="Sutton G."/>
            <person name="Rogers Y.-H."/>
            <person name="Friedman R."/>
            <person name="Frazier M."/>
            <person name="Venter J.C."/>
        </authorList>
    </citation>
    <scope>NUCLEOTIDE SEQUENCE [LARGE SCALE GENOMIC DNA]</scope>
    <source>
        <strain evidence="2 3">HTCC2181</strain>
    </source>
</reference>
<accession>A0P7A4</accession>
<dbReference type="OrthoDB" id="8595155at2"/>
<dbReference type="GO" id="GO:0008757">
    <property type="term" value="F:S-adenosylmethionine-dependent methyltransferase activity"/>
    <property type="evidence" value="ECO:0007669"/>
    <property type="project" value="InterPro"/>
</dbReference>